<reference evidence="3" key="1">
    <citation type="journal article" date="2019" name="IScience">
        <title>Narwhal Genome Reveals Long-Term Low Genetic Diversity despite Current Large Abundance Size.</title>
        <authorList>
            <person name="Westbury M.V."/>
            <person name="Petersen B."/>
            <person name="Garde E."/>
            <person name="Heide-Jorgensen M.P."/>
            <person name="Lorenzen E.D."/>
        </authorList>
    </citation>
    <scope>NUCLEOTIDE SEQUENCE [LARGE SCALE GENOMIC DNA]</scope>
</reference>
<evidence type="ECO:0000313" key="3">
    <source>
        <dbReference type="Proteomes" id="UP000308365"/>
    </source>
</evidence>
<protein>
    <submittedName>
        <fullName evidence="2">Uncharacterized protein</fullName>
    </submittedName>
</protein>
<feature type="region of interest" description="Disordered" evidence="1">
    <location>
        <begin position="64"/>
        <end position="114"/>
    </location>
</feature>
<evidence type="ECO:0000313" key="2">
    <source>
        <dbReference type="EMBL" id="TKC43935.1"/>
    </source>
</evidence>
<feature type="non-terminal residue" evidence="2">
    <location>
        <position position="1"/>
    </location>
</feature>
<gene>
    <name evidence="2" type="ORF">EI555_007919</name>
</gene>
<proteinExistence type="predicted"/>
<feature type="region of interest" description="Disordered" evidence="1">
    <location>
        <begin position="1"/>
        <end position="23"/>
    </location>
</feature>
<organism evidence="2 3">
    <name type="scientific">Monodon monoceros</name>
    <name type="common">Narwhal</name>
    <name type="synonym">Ceratodon monodon</name>
    <dbReference type="NCBI Taxonomy" id="40151"/>
    <lineage>
        <taxon>Eukaryota</taxon>
        <taxon>Metazoa</taxon>
        <taxon>Chordata</taxon>
        <taxon>Craniata</taxon>
        <taxon>Vertebrata</taxon>
        <taxon>Euteleostomi</taxon>
        <taxon>Mammalia</taxon>
        <taxon>Eutheria</taxon>
        <taxon>Laurasiatheria</taxon>
        <taxon>Artiodactyla</taxon>
        <taxon>Whippomorpha</taxon>
        <taxon>Cetacea</taxon>
        <taxon>Odontoceti</taxon>
        <taxon>Monodontidae</taxon>
        <taxon>Monodon</taxon>
    </lineage>
</organism>
<feature type="compositionally biased region" description="Basic and acidic residues" evidence="1">
    <location>
        <begin position="75"/>
        <end position="89"/>
    </location>
</feature>
<dbReference type="EMBL" id="RWIC01000431">
    <property type="protein sequence ID" value="TKC43935.1"/>
    <property type="molecule type" value="Genomic_DNA"/>
</dbReference>
<dbReference type="AlphaFoldDB" id="A0A4U1F3Q7"/>
<sequence length="114" mass="12325">TYAATAAAGARAPSDLHTPQYGSRPTLRGALFYVTRRAAGSEARRLPPSRKSLPVPFSCWGDVRSGRGQAKKLRPREGRTAHGHMESEHPGLLQPPRPPHASPSWPGARSQLGR</sequence>
<dbReference type="Proteomes" id="UP000308365">
    <property type="component" value="Unassembled WGS sequence"/>
</dbReference>
<feature type="compositionally biased region" description="Low complexity" evidence="1">
    <location>
        <begin position="1"/>
        <end position="12"/>
    </location>
</feature>
<comment type="caution">
    <text evidence="2">The sequence shown here is derived from an EMBL/GenBank/DDBJ whole genome shotgun (WGS) entry which is preliminary data.</text>
</comment>
<feature type="non-terminal residue" evidence="2">
    <location>
        <position position="114"/>
    </location>
</feature>
<evidence type="ECO:0000256" key="1">
    <source>
        <dbReference type="SAM" id="MobiDB-lite"/>
    </source>
</evidence>
<name>A0A4U1F3Q7_MONMO</name>
<accession>A0A4U1F3Q7</accession>